<feature type="chain" id="PRO_5017543437" evidence="2">
    <location>
        <begin position="18"/>
        <end position="553"/>
    </location>
</feature>
<sequence>MKLKSALISLVAGSMVAGCATTEAPPHVSDSASSQTLPEAAARQQPEQAEVPAVVHEALLPAQLNTPLQAREVSPRFDIAVSDVPAREFFMGLVDGTPYNMVVHPSVEGEVSLTLRGVTVAETMAIVREVYGYEYRRNDIGYLVLPSEAQTRIFHVDYLNVKRSGRSETRISGGQVSDQGGTGREQERNSVRQSGAGTRIETESASDYWSELRVSLQVLAKGDPDASIVVSPQAGIVVARGRPGTLRQVEEYIEASQGNLQRQVVLEAQILEVVLSEGHQAGINWSGLMTAGRNDRIQISQTGGGNLNPGNGEAGFDRSSGSRSLLGDVGTSTFGGVFGVAVGLRDFGAFIELLETQGEVQVLSSPRVSTVNNQKAVIKVGSDEFFVTDIASDTTLVGSGAAIGSDITLTPFFSGIALNVTPQIGRDGFVTLHVHPSVSEVQDQTKEITVGDRTQSLPLAFSTIRESDSIVRARSGQMVVIGGLMQTREIERRASTPLLGQLPLIGGLFRHSSQSTVKSELVILLRPMVVEDDTWDQLRSEHRQRLRSLQHHR</sequence>
<dbReference type="GO" id="GO:0009306">
    <property type="term" value="P:protein secretion"/>
    <property type="evidence" value="ECO:0007669"/>
    <property type="project" value="InterPro"/>
</dbReference>
<dbReference type="InterPro" id="IPR050810">
    <property type="entry name" value="Bact_Secretion_Sys_Channel"/>
</dbReference>
<evidence type="ECO:0000313" key="5">
    <source>
        <dbReference type="EMBL" id="RFA34883.1"/>
    </source>
</evidence>
<name>A0A3E0WRR7_9GAMM</name>
<feature type="compositionally biased region" description="Polar residues" evidence="1">
    <location>
        <begin position="170"/>
        <end position="179"/>
    </location>
</feature>
<feature type="region of interest" description="Disordered" evidence="1">
    <location>
        <begin position="167"/>
        <end position="202"/>
    </location>
</feature>
<dbReference type="PRINTS" id="PR00811">
    <property type="entry name" value="BCTERIALGSPD"/>
</dbReference>
<dbReference type="PROSITE" id="PS51257">
    <property type="entry name" value="PROKAR_LIPOPROTEIN"/>
    <property type="match status" value="1"/>
</dbReference>
<dbReference type="GO" id="GO:0015627">
    <property type="term" value="C:type II protein secretion system complex"/>
    <property type="evidence" value="ECO:0007669"/>
    <property type="project" value="TreeGrafter"/>
</dbReference>
<dbReference type="RefSeq" id="WP_116302732.1">
    <property type="nucleotide sequence ID" value="NZ_NFZV01000013.1"/>
</dbReference>
<evidence type="ECO:0000313" key="6">
    <source>
        <dbReference type="Proteomes" id="UP000256763"/>
    </source>
</evidence>
<gene>
    <name evidence="5" type="ORF">CAL65_14415</name>
</gene>
<dbReference type="EMBL" id="NFZW01000014">
    <property type="protein sequence ID" value="RFA34883.1"/>
    <property type="molecule type" value="Genomic_DNA"/>
</dbReference>
<dbReference type="PANTHER" id="PTHR30332:SF17">
    <property type="entry name" value="TYPE IV PILIATION SYSTEM PROTEIN DR_0774-RELATED"/>
    <property type="match status" value="1"/>
</dbReference>
<dbReference type="PANTHER" id="PTHR30332">
    <property type="entry name" value="PROBABLE GENERAL SECRETION PATHWAY PROTEIN D"/>
    <property type="match status" value="1"/>
</dbReference>
<protein>
    <submittedName>
        <fullName evidence="5">Pilus (MSHA type) biogenesis protein MshL</fullName>
    </submittedName>
</protein>
<comment type="caution">
    <text evidence="5">The sequence shown here is derived from an EMBL/GenBank/DDBJ whole genome shotgun (WGS) entry which is preliminary data.</text>
</comment>
<dbReference type="OrthoDB" id="9775455at2"/>
<feature type="domain" description="Secretin N-terminal" evidence="4">
    <location>
        <begin position="151"/>
        <end position="234"/>
    </location>
</feature>
<keyword evidence="2" id="KW-0732">Signal</keyword>
<feature type="compositionally biased region" description="Low complexity" evidence="1">
    <location>
        <begin position="38"/>
        <end position="48"/>
    </location>
</feature>
<accession>A0A3E0WRR7</accession>
<evidence type="ECO:0000256" key="1">
    <source>
        <dbReference type="SAM" id="MobiDB-lite"/>
    </source>
</evidence>
<keyword evidence="6" id="KW-1185">Reference proteome</keyword>
<dbReference type="Pfam" id="PF00263">
    <property type="entry name" value="Secretin"/>
    <property type="match status" value="1"/>
</dbReference>
<dbReference type="GO" id="GO:0009297">
    <property type="term" value="P:pilus assembly"/>
    <property type="evidence" value="ECO:0007669"/>
    <property type="project" value="InterPro"/>
</dbReference>
<feature type="domain" description="Type II/III secretion system secretin-like" evidence="3">
    <location>
        <begin position="354"/>
        <end position="531"/>
    </location>
</feature>
<dbReference type="Gene3D" id="3.30.1370.130">
    <property type="match status" value="1"/>
</dbReference>
<dbReference type="NCBIfam" id="TIGR02519">
    <property type="entry name" value="pilus_MshL"/>
    <property type="match status" value="1"/>
</dbReference>
<dbReference type="GO" id="GO:0019867">
    <property type="term" value="C:outer membrane"/>
    <property type="evidence" value="ECO:0007669"/>
    <property type="project" value="InterPro"/>
</dbReference>
<dbReference type="InterPro" id="IPR011514">
    <property type="entry name" value="Secretin_N_2"/>
</dbReference>
<dbReference type="InterPro" id="IPR013358">
    <property type="entry name" value="Pilus_biogenesis_MshL"/>
</dbReference>
<dbReference type="AlphaFoldDB" id="A0A3E0WRR7"/>
<evidence type="ECO:0000259" key="3">
    <source>
        <dbReference type="Pfam" id="PF00263"/>
    </source>
</evidence>
<reference evidence="6" key="1">
    <citation type="submission" date="2017-05" db="EMBL/GenBank/DDBJ databases">
        <authorList>
            <person name="Sharma S."/>
            <person name="Sidhu C."/>
            <person name="Pinnaka A.K."/>
        </authorList>
    </citation>
    <scope>NUCLEOTIDE SEQUENCE [LARGE SCALE GENOMIC DNA]</scope>
    <source>
        <strain evidence="6">AK93</strain>
    </source>
</reference>
<dbReference type="InterPro" id="IPR004846">
    <property type="entry name" value="T2SS/T3SS_dom"/>
</dbReference>
<dbReference type="Proteomes" id="UP000256763">
    <property type="component" value="Unassembled WGS sequence"/>
</dbReference>
<evidence type="ECO:0000259" key="4">
    <source>
        <dbReference type="Pfam" id="PF07655"/>
    </source>
</evidence>
<evidence type="ECO:0000256" key="2">
    <source>
        <dbReference type="SAM" id="SignalP"/>
    </source>
</evidence>
<proteinExistence type="predicted"/>
<dbReference type="InterPro" id="IPR001775">
    <property type="entry name" value="GspD/PilQ"/>
</dbReference>
<dbReference type="Pfam" id="PF07655">
    <property type="entry name" value="Secretin_N_2"/>
    <property type="match status" value="1"/>
</dbReference>
<organism evidence="5 6">
    <name type="scientific">Alkalilimnicola ehrlichii</name>
    <dbReference type="NCBI Taxonomy" id="351052"/>
    <lineage>
        <taxon>Bacteria</taxon>
        <taxon>Pseudomonadati</taxon>
        <taxon>Pseudomonadota</taxon>
        <taxon>Gammaproteobacteria</taxon>
        <taxon>Chromatiales</taxon>
        <taxon>Ectothiorhodospiraceae</taxon>
        <taxon>Alkalilimnicola</taxon>
    </lineage>
</organism>
<feature type="region of interest" description="Disordered" evidence="1">
    <location>
        <begin position="24"/>
        <end position="48"/>
    </location>
</feature>
<feature type="signal peptide" evidence="2">
    <location>
        <begin position="1"/>
        <end position="17"/>
    </location>
</feature>